<comment type="caution">
    <text evidence="3">The sequence shown here is derived from an EMBL/GenBank/DDBJ whole genome shotgun (WGS) entry which is preliminary data.</text>
</comment>
<feature type="domain" description="Ig-like" evidence="2">
    <location>
        <begin position="267"/>
        <end position="347"/>
    </location>
</feature>
<accession>B9XKQ4</accession>
<dbReference type="InterPro" id="IPR013783">
    <property type="entry name" value="Ig-like_fold"/>
</dbReference>
<evidence type="ECO:0000259" key="2">
    <source>
        <dbReference type="PROSITE" id="PS50835"/>
    </source>
</evidence>
<dbReference type="SUPFAM" id="SSF49899">
    <property type="entry name" value="Concanavalin A-like lectins/glucanases"/>
    <property type="match status" value="1"/>
</dbReference>
<evidence type="ECO:0000313" key="4">
    <source>
        <dbReference type="Proteomes" id="UP000003688"/>
    </source>
</evidence>
<keyword evidence="4" id="KW-1185">Reference proteome</keyword>
<dbReference type="AlphaFoldDB" id="B9XKQ4"/>
<dbReference type="InterPro" id="IPR007110">
    <property type="entry name" value="Ig-like_dom"/>
</dbReference>
<dbReference type="Pfam" id="PF13385">
    <property type="entry name" value="Laminin_G_3"/>
    <property type="match status" value="1"/>
</dbReference>
<dbReference type="GO" id="GO:0016052">
    <property type="term" value="P:carbohydrate catabolic process"/>
    <property type="evidence" value="ECO:0007669"/>
    <property type="project" value="TreeGrafter"/>
</dbReference>
<dbReference type="PANTHER" id="PTHR34135">
    <property type="entry name" value="LYSOZYME"/>
    <property type="match status" value="1"/>
</dbReference>
<dbReference type="GO" id="GO:0016998">
    <property type="term" value="P:cell wall macromolecule catabolic process"/>
    <property type="evidence" value="ECO:0007669"/>
    <property type="project" value="InterPro"/>
</dbReference>
<dbReference type="PROSITE" id="PS51904">
    <property type="entry name" value="GLYCOSYL_HYDROL_F25_2"/>
    <property type="match status" value="1"/>
</dbReference>
<evidence type="ECO:0000256" key="1">
    <source>
        <dbReference type="ARBA" id="ARBA00010646"/>
    </source>
</evidence>
<dbReference type="PANTHER" id="PTHR34135:SF2">
    <property type="entry name" value="LYSOZYME"/>
    <property type="match status" value="1"/>
</dbReference>
<dbReference type="Gene3D" id="2.60.40.10">
    <property type="entry name" value="Immunoglobulins"/>
    <property type="match status" value="1"/>
</dbReference>
<dbReference type="InterPro" id="IPR017853">
    <property type="entry name" value="GH"/>
</dbReference>
<sequence length="633" mass="67109" precursor="true">MNSDRPFSSWLQVIIITLGLVIAPTLALAQRPIGIDVSDYQSASINWATLKNTYNISFAWAKASEGTSSGSGSGGGNFPTYNANAKAAGVIIGAYHYARYDLHAGTSGATSEANVFWNAIKTYTKTDGLTLMPMLDVEASFTNQTKATITAWVNQWCLTVSNNAATAGLKLKPCVYISSSKAATYLDSTVNQWNTDIASWYSNHATAESSAQGAGTPIGGITPWTTWQFWQYDDQNVAQALTTGDGDIFNGTLAQLTNNMVVKPLGPVITTQPVTITAVEGANASFTVAATGSGTIHYQWQFNGTNIATATASRLTLTNIVITNGGGYSVALTDSIGTTPSSTAYLNVQIPLVNAAGSIVAPTGMVNWWPADGSANDIFGTANCLPQGGFYYAPGESGTAFHFDGSTGLMTNGAANLAVPWTLSMWVNRQDSPQTSAILMSDGTYSLKLEQYNGTHQVGLTILGVGDYVFSPAYTVPIGTWTHLAFVGTSSGTSLYANGIYKGSLTNIPLPRKFIGAAYITSSAKYVDFMLGSLDEIMTFNRALSASEISAIYSSGSAGMVRAPQIVSSLSSGPNQMTLKFKGQTGKNYTLYSSTNLIDWISLGNVANTLGTNQYIDTSATNDQEFYRLSQTY</sequence>
<dbReference type="InterPro" id="IPR036179">
    <property type="entry name" value="Ig-like_dom_sf"/>
</dbReference>
<keyword evidence="3" id="KW-0378">Hydrolase</keyword>
<evidence type="ECO:0000313" key="3">
    <source>
        <dbReference type="EMBL" id="EEF59547.1"/>
    </source>
</evidence>
<protein>
    <submittedName>
        <fullName evidence="3">Glycoside hydrolase family 25</fullName>
    </submittedName>
</protein>
<dbReference type="InterPro" id="IPR013320">
    <property type="entry name" value="ConA-like_dom_sf"/>
</dbReference>
<dbReference type="GO" id="GO:0009253">
    <property type="term" value="P:peptidoglycan catabolic process"/>
    <property type="evidence" value="ECO:0007669"/>
    <property type="project" value="InterPro"/>
</dbReference>
<dbReference type="Gene3D" id="3.20.20.80">
    <property type="entry name" value="Glycosidases"/>
    <property type="match status" value="1"/>
</dbReference>
<name>B9XKQ4_PEDPL</name>
<comment type="similarity">
    <text evidence="1">Belongs to the glycosyl hydrolase 25 family.</text>
</comment>
<dbReference type="EMBL" id="ABOX02000026">
    <property type="protein sequence ID" value="EEF59547.1"/>
    <property type="molecule type" value="Genomic_DNA"/>
</dbReference>
<gene>
    <name evidence="3" type="ORF">Cflav_PD2454</name>
</gene>
<dbReference type="STRING" id="320771.Cflav_PD2454"/>
<dbReference type="PROSITE" id="PS50835">
    <property type="entry name" value="IG_LIKE"/>
    <property type="match status" value="1"/>
</dbReference>
<dbReference type="GO" id="GO:0003796">
    <property type="term" value="F:lysozyme activity"/>
    <property type="evidence" value="ECO:0007669"/>
    <property type="project" value="InterPro"/>
</dbReference>
<reference evidence="3 4" key="1">
    <citation type="journal article" date="2011" name="J. Bacteriol.">
        <title>Genome sequence of 'Pedosphaera parvula' Ellin514, an aerobic Verrucomicrobial isolate from pasture soil.</title>
        <authorList>
            <person name="Kant R."/>
            <person name="van Passel M.W."/>
            <person name="Sangwan P."/>
            <person name="Palva A."/>
            <person name="Lucas S."/>
            <person name="Copeland A."/>
            <person name="Lapidus A."/>
            <person name="Glavina Del Rio T."/>
            <person name="Dalin E."/>
            <person name="Tice H."/>
            <person name="Bruce D."/>
            <person name="Goodwin L."/>
            <person name="Pitluck S."/>
            <person name="Chertkov O."/>
            <person name="Larimer F.W."/>
            <person name="Land M.L."/>
            <person name="Hauser L."/>
            <person name="Brettin T.S."/>
            <person name="Detter J.C."/>
            <person name="Han S."/>
            <person name="de Vos W.M."/>
            <person name="Janssen P.H."/>
            <person name="Smidt H."/>
        </authorList>
    </citation>
    <scope>NUCLEOTIDE SEQUENCE [LARGE SCALE GENOMIC DNA]</scope>
    <source>
        <strain evidence="3 4">Ellin514</strain>
    </source>
</reference>
<dbReference type="Gene3D" id="2.60.120.200">
    <property type="match status" value="1"/>
</dbReference>
<organism evidence="3 4">
    <name type="scientific">Pedosphaera parvula (strain Ellin514)</name>
    <dbReference type="NCBI Taxonomy" id="320771"/>
    <lineage>
        <taxon>Bacteria</taxon>
        <taxon>Pseudomonadati</taxon>
        <taxon>Verrucomicrobiota</taxon>
        <taxon>Pedosphaerae</taxon>
        <taxon>Pedosphaerales</taxon>
        <taxon>Pedosphaeraceae</taxon>
        <taxon>Pedosphaera</taxon>
    </lineage>
</organism>
<dbReference type="OrthoDB" id="194339at2"/>
<dbReference type="SUPFAM" id="SSF48726">
    <property type="entry name" value="Immunoglobulin"/>
    <property type="match status" value="1"/>
</dbReference>
<proteinExistence type="inferred from homology"/>
<dbReference type="Proteomes" id="UP000003688">
    <property type="component" value="Unassembled WGS sequence"/>
</dbReference>
<dbReference type="InterPro" id="IPR002053">
    <property type="entry name" value="Glyco_hydro_25"/>
</dbReference>
<dbReference type="SUPFAM" id="SSF51445">
    <property type="entry name" value="(Trans)glycosidases"/>
    <property type="match status" value="1"/>
</dbReference>
<dbReference type="Pfam" id="PF01183">
    <property type="entry name" value="Glyco_hydro_25"/>
    <property type="match status" value="1"/>
</dbReference>
<dbReference type="RefSeq" id="WP_007416390.1">
    <property type="nucleotide sequence ID" value="NZ_ABOX02000026.1"/>
</dbReference>
<dbReference type="CDD" id="cd00599">
    <property type="entry name" value="GH25_muramidase"/>
    <property type="match status" value="1"/>
</dbReference>